<feature type="domain" description="Glycosyl hydrolase family 92 N-terminal" evidence="3">
    <location>
        <begin position="28"/>
        <end position="267"/>
    </location>
</feature>
<feature type="chain" id="PRO_5025681861" evidence="1">
    <location>
        <begin position="22"/>
        <end position="758"/>
    </location>
</feature>
<feature type="domain" description="Glycosyl hydrolase family 92" evidence="2">
    <location>
        <begin position="274"/>
        <end position="739"/>
    </location>
</feature>
<organism evidence="4 5">
    <name type="scientific">Lophiotrema nucula</name>
    <dbReference type="NCBI Taxonomy" id="690887"/>
    <lineage>
        <taxon>Eukaryota</taxon>
        <taxon>Fungi</taxon>
        <taxon>Dikarya</taxon>
        <taxon>Ascomycota</taxon>
        <taxon>Pezizomycotina</taxon>
        <taxon>Dothideomycetes</taxon>
        <taxon>Pleosporomycetidae</taxon>
        <taxon>Pleosporales</taxon>
        <taxon>Lophiotremataceae</taxon>
        <taxon>Lophiotrema</taxon>
    </lineage>
</organism>
<dbReference type="GO" id="GO:0030246">
    <property type="term" value="F:carbohydrate binding"/>
    <property type="evidence" value="ECO:0007669"/>
    <property type="project" value="InterPro"/>
</dbReference>
<dbReference type="Gene3D" id="3.30.2080.10">
    <property type="entry name" value="GH92 mannosidase domain"/>
    <property type="match status" value="1"/>
</dbReference>
<dbReference type="InterPro" id="IPR041371">
    <property type="entry name" value="GH92_N"/>
</dbReference>
<proteinExistence type="predicted"/>
<dbReference type="EMBL" id="ML977343">
    <property type="protein sequence ID" value="KAF2109275.1"/>
    <property type="molecule type" value="Genomic_DNA"/>
</dbReference>
<evidence type="ECO:0000259" key="2">
    <source>
        <dbReference type="Pfam" id="PF07971"/>
    </source>
</evidence>
<dbReference type="InterPro" id="IPR012939">
    <property type="entry name" value="Glyco_hydro_92"/>
</dbReference>
<keyword evidence="5" id="KW-1185">Reference proteome</keyword>
<protein>
    <submittedName>
        <fullName evidence="4">Alpha-1,2-mannosidase family protein</fullName>
    </submittedName>
</protein>
<dbReference type="GO" id="GO:0005975">
    <property type="term" value="P:carbohydrate metabolic process"/>
    <property type="evidence" value="ECO:0007669"/>
    <property type="project" value="InterPro"/>
</dbReference>
<name>A0A6A5YQ66_9PLEO</name>
<keyword evidence="1" id="KW-0732">Signal</keyword>
<accession>A0A6A5YQ66</accession>
<dbReference type="FunFam" id="1.20.1610.10:FF:000003">
    <property type="entry name" value="Glycoside hydrolase family 92 protein"/>
    <property type="match status" value="1"/>
</dbReference>
<evidence type="ECO:0000256" key="1">
    <source>
        <dbReference type="SAM" id="SignalP"/>
    </source>
</evidence>
<dbReference type="Gene3D" id="2.70.98.10">
    <property type="match status" value="1"/>
</dbReference>
<dbReference type="FunFam" id="1.20.1050.60:FF:000002">
    <property type="entry name" value="Glycosyl hydrolase family 92"/>
    <property type="match status" value="1"/>
</dbReference>
<dbReference type="AlphaFoldDB" id="A0A6A5YQ66"/>
<reference evidence="4" key="1">
    <citation type="journal article" date="2020" name="Stud. Mycol.">
        <title>101 Dothideomycetes genomes: a test case for predicting lifestyles and emergence of pathogens.</title>
        <authorList>
            <person name="Haridas S."/>
            <person name="Albert R."/>
            <person name="Binder M."/>
            <person name="Bloem J."/>
            <person name="Labutti K."/>
            <person name="Salamov A."/>
            <person name="Andreopoulos B."/>
            <person name="Baker S."/>
            <person name="Barry K."/>
            <person name="Bills G."/>
            <person name="Bluhm B."/>
            <person name="Cannon C."/>
            <person name="Castanera R."/>
            <person name="Culley D."/>
            <person name="Daum C."/>
            <person name="Ezra D."/>
            <person name="Gonzalez J."/>
            <person name="Henrissat B."/>
            <person name="Kuo A."/>
            <person name="Liang C."/>
            <person name="Lipzen A."/>
            <person name="Lutzoni F."/>
            <person name="Magnuson J."/>
            <person name="Mondo S."/>
            <person name="Nolan M."/>
            <person name="Ohm R."/>
            <person name="Pangilinan J."/>
            <person name="Park H.-J."/>
            <person name="Ramirez L."/>
            <person name="Alfaro M."/>
            <person name="Sun H."/>
            <person name="Tritt A."/>
            <person name="Yoshinaga Y."/>
            <person name="Zwiers L.-H."/>
            <person name="Turgeon B."/>
            <person name="Goodwin S."/>
            <person name="Spatafora J."/>
            <person name="Crous P."/>
            <person name="Grigoriev I."/>
        </authorList>
    </citation>
    <scope>NUCLEOTIDE SEQUENCE</scope>
    <source>
        <strain evidence="4">CBS 627.86</strain>
    </source>
</reference>
<dbReference type="InterPro" id="IPR008928">
    <property type="entry name" value="6-hairpin_glycosidase_sf"/>
</dbReference>
<dbReference type="FunFam" id="2.70.98.10:FF:000028">
    <property type="entry name" value="Alpha-1,2-mannosidase family protein (AFU_orthologue AFUA_5G10520)"/>
    <property type="match status" value="1"/>
</dbReference>
<dbReference type="InterPro" id="IPR014718">
    <property type="entry name" value="GH-type_carb-bd"/>
</dbReference>
<dbReference type="Pfam" id="PF07971">
    <property type="entry name" value="Glyco_hydro_92"/>
    <property type="match status" value="1"/>
</dbReference>
<dbReference type="GO" id="GO:0005634">
    <property type="term" value="C:nucleus"/>
    <property type="evidence" value="ECO:0007669"/>
    <property type="project" value="TreeGrafter"/>
</dbReference>
<dbReference type="GO" id="GO:0006516">
    <property type="term" value="P:glycoprotein catabolic process"/>
    <property type="evidence" value="ECO:0007669"/>
    <property type="project" value="TreeGrafter"/>
</dbReference>
<dbReference type="InterPro" id="IPR005887">
    <property type="entry name" value="GH92_a_mannosidase_put"/>
</dbReference>
<evidence type="ECO:0000313" key="5">
    <source>
        <dbReference type="Proteomes" id="UP000799770"/>
    </source>
</evidence>
<sequence length="758" mass="82672">MPRLPMRSLLGLTALTNLAAADTDYTQYVNPFMGTTNGGNRFPGVVAAPFAMVKLGPDVQSGTTDAYSGYLASGNVWGFSLTHESGTGGAPKYGVVSQMPVVGTVPNPLADLSQPRASADVATIGYYKTSLANGITVELAASEHAGLYQYIFPNNTTPNIVVDVSHVLPSFRGLGWEQHYSGGSISTFDDGHYEGSGTYNNGWNLSPNWNIYFCGKFEQKVSTVKTFRGTGTNLTSYGKGGTVSGTDRLGAVFTFEDATITSRVGISFISTTRACANLDAEIPSKTKLQALVTQAKSRWNTQVFSKIRIGPGANNADLQLLYSSLLGMFTIPSNKTSENPKWQSAEPYYDDVFTLWDTHRCHTSLFHVLEPVAHEEFIRSLIDIWRHDGFMPDARSSNFNGRVQGGSNADNVLADAYVKGVRGNVNWEDGFAAMRTDAEVVPPNNFDPKAPDSSTKEGRGALPDWIKYGYITPAFTRAVSRAVEYSTNDFGLYQVAKGLGKTADEQKYLKRSRNWRNHWNPNATSNGHSGFVVPRLANGSFVPQDPLSCGGCYWGDAYYEDNPWVYSLNALHDIGTLKKLSGGDAKFVDRIDKLFDLKIFNAGNEPSFLSPYLYNFVNGQQWRSVQRSRNNVGNLYNAGASGLPGNSDAGAMEANILWQMIGLYPMTGQTTFLILSPWFPQMTIDLGNGKTLVITTTGGDKNTAPYVQSLKVNGKQWYKSWVTWEDIFANGGTMDFVLGSTTMGWDTGELPPAPASGD</sequence>
<dbReference type="InterPro" id="IPR050883">
    <property type="entry name" value="PNGase"/>
</dbReference>
<feature type="signal peptide" evidence="1">
    <location>
        <begin position="1"/>
        <end position="21"/>
    </location>
</feature>
<dbReference type="PANTHER" id="PTHR12143">
    <property type="entry name" value="PEPTIDE N-GLYCANASE PNGASE -RELATED"/>
    <property type="match status" value="1"/>
</dbReference>
<evidence type="ECO:0000313" key="4">
    <source>
        <dbReference type="EMBL" id="KAF2109275.1"/>
    </source>
</evidence>
<dbReference type="OrthoDB" id="449263at2759"/>
<dbReference type="SUPFAM" id="SSF48208">
    <property type="entry name" value="Six-hairpin glycosidases"/>
    <property type="match status" value="1"/>
</dbReference>
<dbReference type="Proteomes" id="UP000799770">
    <property type="component" value="Unassembled WGS sequence"/>
</dbReference>
<dbReference type="NCBIfam" id="TIGR01180">
    <property type="entry name" value="aman2_put"/>
    <property type="match status" value="1"/>
</dbReference>
<evidence type="ECO:0000259" key="3">
    <source>
        <dbReference type="Pfam" id="PF17678"/>
    </source>
</evidence>
<dbReference type="FunFam" id="3.30.2080.10:FF:000001">
    <property type="entry name" value="Alpha-1,2-mannosidase subfamily"/>
    <property type="match status" value="1"/>
</dbReference>
<dbReference type="GO" id="GO:0005829">
    <property type="term" value="C:cytosol"/>
    <property type="evidence" value="ECO:0007669"/>
    <property type="project" value="TreeGrafter"/>
</dbReference>
<dbReference type="GO" id="GO:0000224">
    <property type="term" value="F:peptide-N4-(N-acetyl-beta-glucosaminyl)asparagine amidase activity"/>
    <property type="evidence" value="ECO:0007669"/>
    <property type="project" value="TreeGrafter"/>
</dbReference>
<dbReference type="Gene3D" id="1.20.1050.60">
    <property type="entry name" value="alpha-1,2-mannosidase"/>
    <property type="match status" value="1"/>
</dbReference>
<dbReference type="PANTHER" id="PTHR12143:SF38">
    <property type="entry name" value="ALPHA-1,2-MANNOSIDASE FAMILY PROTEIN (AFU_ORTHOLOGUE AFUA_5G10520)"/>
    <property type="match status" value="1"/>
</dbReference>
<gene>
    <name evidence="4" type="ORF">BDV96DRAFT_604995</name>
</gene>
<dbReference type="Gene3D" id="1.20.1610.10">
    <property type="entry name" value="alpha-1,2-mannosidases domains"/>
    <property type="match status" value="1"/>
</dbReference>
<dbReference type="Pfam" id="PF17678">
    <property type="entry name" value="Glyco_hydro_92N"/>
    <property type="match status" value="1"/>
</dbReference>